<dbReference type="InterPro" id="IPR050177">
    <property type="entry name" value="Lipid_A_modif_metabolic_enz"/>
</dbReference>
<dbReference type="PANTHER" id="PTHR43245:SF55">
    <property type="entry name" value="NAD(P)-BINDING DOMAIN-CONTAINING PROTEIN"/>
    <property type="match status" value="1"/>
</dbReference>
<protein>
    <submittedName>
        <fullName evidence="2">Nucleoside-diphosphate-sugar epimerase</fullName>
    </submittedName>
</protein>
<dbReference type="Gene3D" id="3.40.50.720">
    <property type="entry name" value="NAD(P)-binding Rossmann-like Domain"/>
    <property type="match status" value="1"/>
</dbReference>
<name>A0A3N4TXE2_9RHOB</name>
<dbReference type="InterPro" id="IPR036291">
    <property type="entry name" value="NAD(P)-bd_dom_sf"/>
</dbReference>
<accession>A0A3N4TXE2</accession>
<evidence type="ECO:0000313" key="2">
    <source>
        <dbReference type="EMBL" id="RPE63122.1"/>
    </source>
</evidence>
<feature type="domain" description="NAD-dependent epimerase/dehydratase" evidence="1">
    <location>
        <begin position="19"/>
        <end position="185"/>
    </location>
</feature>
<dbReference type="SUPFAM" id="SSF51735">
    <property type="entry name" value="NAD(P)-binding Rossmann-fold domains"/>
    <property type="match status" value="1"/>
</dbReference>
<sequence>MGMSALNTNIDTPPKYIFLGASGRIGRLLTALYAEAAAPPVELFWQVRRRKSDLKNQFLWSDFKEAAPLIDCAKSVGGIDGLFVFSSPAADISRAPSHTLSLTVSLVEQAIIAAKSARIPRVVVASSSAVYGAGCGVPFMESDPLEPVNPYGQAKRDMELRARELAQKLGIELCLLRIGNVAGADALLGAAGQRTADDEPVSLDIYPDGAGPRRSYIGPERLLEALCDLAMHRAMLPTVLNIAAQRPVSMNALLDAAQIPWVARHVPASPKQDIVLNCEALAQLSGGAPSDSAADEIISQWHKALSAT</sequence>
<dbReference type="EMBL" id="RKQK01000005">
    <property type="protein sequence ID" value="RPE63122.1"/>
    <property type="molecule type" value="Genomic_DNA"/>
</dbReference>
<keyword evidence="3" id="KW-1185">Reference proteome</keyword>
<dbReference type="Pfam" id="PF01370">
    <property type="entry name" value="Epimerase"/>
    <property type="match status" value="1"/>
</dbReference>
<dbReference type="AlphaFoldDB" id="A0A3N4TXE2"/>
<evidence type="ECO:0000313" key="3">
    <source>
        <dbReference type="Proteomes" id="UP000269689"/>
    </source>
</evidence>
<organism evidence="2 3">
    <name type="scientific">Pacificibacter maritimus</name>
    <dbReference type="NCBI Taxonomy" id="762213"/>
    <lineage>
        <taxon>Bacteria</taxon>
        <taxon>Pseudomonadati</taxon>
        <taxon>Pseudomonadota</taxon>
        <taxon>Alphaproteobacteria</taxon>
        <taxon>Rhodobacterales</taxon>
        <taxon>Roseobacteraceae</taxon>
        <taxon>Pacificibacter</taxon>
    </lineage>
</organism>
<dbReference type="Proteomes" id="UP000269689">
    <property type="component" value="Unassembled WGS sequence"/>
</dbReference>
<proteinExistence type="predicted"/>
<dbReference type="PANTHER" id="PTHR43245">
    <property type="entry name" value="BIFUNCTIONAL POLYMYXIN RESISTANCE PROTEIN ARNA"/>
    <property type="match status" value="1"/>
</dbReference>
<gene>
    <name evidence="2" type="ORF">EDD53_2719</name>
</gene>
<dbReference type="OrthoDB" id="7687386at2"/>
<reference evidence="2 3" key="1">
    <citation type="submission" date="2018-11" db="EMBL/GenBank/DDBJ databases">
        <title>Genomic Encyclopedia of Type Strains, Phase IV (KMG-IV): sequencing the most valuable type-strain genomes for metagenomic binning, comparative biology and taxonomic classification.</title>
        <authorList>
            <person name="Goeker M."/>
        </authorList>
    </citation>
    <scope>NUCLEOTIDE SEQUENCE [LARGE SCALE GENOMIC DNA]</scope>
    <source>
        <strain evidence="2 3">DSM 104731</strain>
    </source>
</reference>
<dbReference type="InterPro" id="IPR001509">
    <property type="entry name" value="Epimerase_deHydtase"/>
</dbReference>
<comment type="caution">
    <text evidence="2">The sequence shown here is derived from an EMBL/GenBank/DDBJ whole genome shotgun (WGS) entry which is preliminary data.</text>
</comment>
<evidence type="ECO:0000259" key="1">
    <source>
        <dbReference type="Pfam" id="PF01370"/>
    </source>
</evidence>